<proteinExistence type="predicted"/>
<evidence type="ECO:0000313" key="2">
    <source>
        <dbReference type="Proteomes" id="UP000030759"/>
    </source>
</evidence>
<feature type="non-terminal residue" evidence="1">
    <location>
        <position position="93"/>
    </location>
</feature>
<dbReference type="Proteomes" id="UP000030759">
    <property type="component" value="Unassembled WGS sequence"/>
</dbReference>
<protein>
    <submittedName>
        <fullName evidence="1">Echinoderm microtubule-associated protein-like 2 isoform 1</fullName>
    </submittedName>
</protein>
<name>A0A061HTX0_CRIGR</name>
<gene>
    <name evidence="1" type="ORF">H671_21422</name>
</gene>
<evidence type="ECO:0000313" key="1">
    <source>
        <dbReference type="EMBL" id="ERE50663.1"/>
    </source>
</evidence>
<dbReference type="EMBL" id="KE688874">
    <property type="protein sequence ID" value="ERE50663.1"/>
    <property type="molecule type" value="Genomic_DNA"/>
</dbReference>
<accession>A0A061HTX0</accession>
<dbReference type="AlphaFoldDB" id="A0A061HTX0"/>
<sequence length="93" mass="10181">MLIPDELAPTYSLDTRSELPSSRLRLDWVYPLITLPLCPLGREVPVRDFLEAGPWGEATAGISQATVEEAVVVRASGGRRSESRGTQSSRNDL</sequence>
<reference evidence="2" key="1">
    <citation type="journal article" date="2013" name="Nat. Biotechnol.">
        <title>Chinese hamster genome sequenced from sorted chromosomes.</title>
        <authorList>
            <person name="Brinkrolf K."/>
            <person name="Rupp O."/>
            <person name="Laux H."/>
            <person name="Kollin F."/>
            <person name="Ernst W."/>
            <person name="Linke B."/>
            <person name="Kofler R."/>
            <person name="Romand S."/>
            <person name="Hesse F."/>
            <person name="Budach W.E."/>
            <person name="Galosy S."/>
            <person name="Muller D."/>
            <person name="Noll T."/>
            <person name="Wienberg J."/>
            <person name="Jostock T."/>
            <person name="Leonard M."/>
            <person name="Grillari J."/>
            <person name="Tauch A."/>
            <person name="Goesmann A."/>
            <person name="Helk B."/>
            <person name="Mott J.E."/>
            <person name="Puhler A."/>
            <person name="Borth N."/>
        </authorList>
    </citation>
    <scope>NUCLEOTIDE SEQUENCE [LARGE SCALE GENOMIC DNA]</scope>
    <source>
        <strain evidence="2">17A/GY</strain>
    </source>
</reference>
<organism evidence="1 2">
    <name type="scientific">Cricetulus griseus</name>
    <name type="common">Chinese hamster</name>
    <name type="synonym">Cricetulus barabensis griseus</name>
    <dbReference type="NCBI Taxonomy" id="10029"/>
    <lineage>
        <taxon>Eukaryota</taxon>
        <taxon>Metazoa</taxon>
        <taxon>Chordata</taxon>
        <taxon>Craniata</taxon>
        <taxon>Vertebrata</taxon>
        <taxon>Euteleostomi</taxon>
        <taxon>Mammalia</taxon>
        <taxon>Eutheria</taxon>
        <taxon>Euarchontoglires</taxon>
        <taxon>Glires</taxon>
        <taxon>Rodentia</taxon>
        <taxon>Myomorpha</taxon>
        <taxon>Muroidea</taxon>
        <taxon>Cricetidae</taxon>
        <taxon>Cricetinae</taxon>
        <taxon>Cricetulus</taxon>
    </lineage>
</organism>